<protein>
    <recommendedName>
        <fullName evidence="4">Lipoprotein</fullName>
    </recommendedName>
</protein>
<keyword evidence="1" id="KW-1133">Transmembrane helix</keyword>
<evidence type="ECO:0000256" key="1">
    <source>
        <dbReference type="SAM" id="Phobius"/>
    </source>
</evidence>
<dbReference type="PROSITE" id="PS51257">
    <property type="entry name" value="PROKAR_LIPOPROTEIN"/>
    <property type="match status" value="1"/>
</dbReference>
<reference evidence="2 3" key="1">
    <citation type="submission" date="2021-03" db="EMBL/GenBank/DDBJ databases">
        <title>Thiomicrorhabdus sp.nov.,novel sulfur-oxidizing bacteria isolated from coastal sediment.</title>
        <authorList>
            <person name="Liu X."/>
        </authorList>
    </citation>
    <scope>NUCLEOTIDE SEQUENCE [LARGE SCALE GENOMIC DNA]</scope>
    <source>
        <strain evidence="2 3">6S2-11</strain>
    </source>
</reference>
<keyword evidence="1" id="KW-0812">Transmembrane</keyword>
<keyword evidence="1" id="KW-0472">Membrane</keyword>
<dbReference type="RefSeq" id="WP_208146783.1">
    <property type="nucleotide sequence ID" value="NZ_JAGETV010000002.1"/>
</dbReference>
<proteinExistence type="predicted"/>
<feature type="transmembrane region" description="Helical" evidence="1">
    <location>
        <begin position="59"/>
        <end position="80"/>
    </location>
</feature>
<dbReference type="Proteomes" id="UP000664835">
    <property type="component" value="Unassembled WGS sequence"/>
</dbReference>
<evidence type="ECO:0000313" key="3">
    <source>
        <dbReference type="Proteomes" id="UP000664835"/>
    </source>
</evidence>
<name>A0ABS3Q1P1_9GAMM</name>
<evidence type="ECO:0008006" key="4">
    <source>
        <dbReference type="Google" id="ProtNLM"/>
    </source>
</evidence>
<sequence>MTHKKLTGSALFTALLSSILTGCGGGGETAVISLQEPVDYINIAELGSDLLVDINLSNIAINLVQLVMLLVALLLTRVIIV</sequence>
<accession>A0ABS3Q1P1</accession>
<evidence type="ECO:0000313" key="2">
    <source>
        <dbReference type="EMBL" id="MBO1926235.1"/>
    </source>
</evidence>
<organism evidence="2 3">
    <name type="scientific">Thiomicrorhabdus marina</name>
    <dbReference type="NCBI Taxonomy" id="2818442"/>
    <lineage>
        <taxon>Bacteria</taxon>
        <taxon>Pseudomonadati</taxon>
        <taxon>Pseudomonadota</taxon>
        <taxon>Gammaproteobacteria</taxon>
        <taxon>Thiotrichales</taxon>
        <taxon>Piscirickettsiaceae</taxon>
        <taxon>Thiomicrorhabdus</taxon>
    </lineage>
</organism>
<keyword evidence="3" id="KW-1185">Reference proteome</keyword>
<gene>
    <name evidence="2" type="ORF">J3998_01490</name>
</gene>
<dbReference type="EMBL" id="JAGETV010000002">
    <property type="protein sequence ID" value="MBO1926235.1"/>
    <property type="molecule type" value="Genomic_DNA"/>
</dbReference>
<comment type="caution">
    <text evidence="2">The sequence shown here is derived from an EMBL/GenBank/DDBJ whole genome shotgun (WGS) entry which is preliminary data.</text>
</comment>